<keyword evidence="7 12" id="KW-0812">Transmembrane</keyword>
<evidence type="ECO:0000256" key="9">
    <source>
        <dbReference type="ARBA" id="ARBA00022989"/>
    </source>
</evidence>
<evidence type="ECO:0000256" key="5">
    <source>
        <dbReference type="ARBA" id="ARBA00022553"/>
    </source>
</evidence>
<evidence type="ECO:0000256" key="2">
    <source>
        <dbReference type="ARBA" id="ARBA00004651"/>
    </source>
</evidence>
<evidence type="ECO:0000256" key="12">
    <source>
        <dbReference type="SAM" id="Phobius"/>
    </source>
</evidence>
<proteinExistence type="predicted"/>
<dbReference type="InterPro" id="IPR036890">
    <property type="entry name" value="HATPase_C_sf"/>
</dbReference>
<dbReference type="SUPFAM" id="SSF55874">
    <property type="entry name" value="ATPase domain of HSP90 chaperone/DNA topoisomerase II/histidine kinase"/>
    <property type="match status" value="1"/>
</dbReference>
<gene>
    <name evidence="15" type="primary">ypdA_2</name>
    <name evidence="15" type="ORF">CLCOL_21300</name>
</gene>
<evidence type="ECO:0000256" key="4">
    <source>
        <dbReference type="ARBA" id="ARBA00022475"/>
    </source>
</evidence>
<dbReference type="RefSeq" id="WP_061858936.1">
    <property type="nucleotide sequence ID" value="NZ_LTBB01000012.1"/>
</dbReference>
<dbReference type="PRINTS" id="PR00344">
    <property type="entry name" value="BCTRLSENSOR"/>
</dbReference>
<comment type="catalytic activity">
    <reaction evidence="1">
        <text>ATP + protein L-histidine = ADP + protein N-phospho-L-histidine.</text>
        <dbReference type="EC" id="2.7.13.3"/>
    </reaction>
</comment>
<dbReference type="PROSITE" id="PS50885">
    <property type="entry name" value="HAMP"/>
    <property type="match status" value="1"/>
</dbReference>
<keyword evidence="6 15" id="KW-0808">Transferase</keyword>
<dbReference type="InterPro" id="IPR003594">
    <property type="entry name" value="HATPase_dom"/>
</dbReference>
<accession>A0A151ALB8</accession>
<dbReference type="PROSITE" id="PS50109">
    <property type="entry name" value="HIS_KIN"/>
    <property type="match status" value="1"/>
</dbReference>
<comment type="subcellular location">
    <subcellularLocation>
        <location evidence="2">Cell membrane</location>
        <topology evidence="2">Multi-pass membrane protein</topology>
    </subcellularLocation>
</comment>
<sequence length="596" mass="69063">MQNKFRLKSIYKVLRNKYLNLKISSKITIYFSVLFIISTLAITFAYKKINSTYMTEKIEQSSFEALERAQLNINTIINDVSNTSKMIISSSEIQDNLQYSNEYGSLEIQNNINKYLMQFTNFNPNIASIYIFDNYGNRYYSENVIYKNFDINDIKNKYWYKQIIDKQGGYIIRLNGGGLFHSKEGNYVSLIRVINDINTQKKIGILIINISEEAFYNSIVRIGDKYGTNLIIKNENGEVITKSKMDERILIEAERQNAFENDKGFSIRKIDESDYIISNMKTDTYGWNLITISEYSQLSKQAQYMKSFILFFISIVFMLIACGSIIISRLITRPLIKLHESMMGVEYGEFKPVNAPTYNDEVGELKKVYNIMIFQIKTLLDKIREDEKFKRKAELEILMSQVKPHFLYNTFDTISSLALLGENRKVYDVVKALGVFYRTSLSNGKDIVTVEEEIKTVKSYLMIQSIRYKDKFEVEYDLDPNCNHFMIIKLILQPLVENAIYHGLRNKAGKGLIKISTFEEGEMLVLSVEDDGLGMDEMQLKKVMEGKTPGIGVRATKERVRIFYGEKSEFIVKSEKDEGTKITIKIPKKVGEVIYE</sequence>
<keyword evidence="16" id="KW-1185">Reference proteome</keyword>
<evidence type="ECO:0000256" key="11">
    <source>
        <dbReference type="ARBA" id="ARBA00023136"/>
    </source>
</evidence>
<feature type="transmembrane region" description="Helical" evidence="12">
    <location>
        <begin position="308"/>
        <end position="331"/>
    </location>
</feature>
<keyword evidence="4" id="KW-1003">Cell membrane</keyword>
<dbReference type="PANTHER" id="PTHR34220:SF7">
    <property type="entry name" value="SENSOR HISTIDINE KINASE YPDA"/>
    <property type="match status" value="1"/>
</dbReference>
<dbReference type="AlphaFoldDB" id="A0A151ALB8"/>
<keyword evidence="8 15" id="KW-0418">Kinase</keyword>
<keyword evidence="5" id="KW-0597">Phosphoprotein</keyword>
<dbReference type="InterPro" id="IPR004358">
    <property type="entry name" value="Sig_transdc_His_kin-like_C"/>
</dbReference>
<comment type="caution">
    <text evidence="15">The sequence shown here is derived from an EMBL/GenBank/DDBJ whole genome shotgun (WGS) entry which is preliminary data.</text>
</comment>
<dbReference type="GO" id="GO:0000155">
    <property type="term" value="F:phosphorelay sensor kinase activity"/>
    <property type="evidence" value="ECO:0007669"/>
    <property type="project" value="InterPro"/>
</dbReference>
<dbReference type="PATRIC" id="fig|1121305.3.peg.2131"/>
<evidence type="ECO:0000259" key="14">
    <source>
        <dbReference type="PROSITE" id="PS50885"/>
    </source>
</evidence>
<keyword evidence="10" id="KW-0902">Two-component regulatory system</keyword>
<evidence type="ECO:0000313" key="16">
    <source>
        <dbReference type="Proteomes" id="UP000075374"/>
    </source>
</evidence>
<dbReference type="EMBL" id="LTBB01000012">
    <property type="protein sequence ID" value="KYH28177.1"/>
    <property type="molecule type" value="Genomic_DNA"/>
</dbReference>
<dbReference type="CDD" id="cd18773">
    <property type="entry name" value="PDC1_HK_sensor"/>
    <property type="match status" value="1"/>
</dbReference>
<dbReference type="InterPro" id="IPR033479">
    <property type="entry name" value="dCache_1"/>
</dbReference>
<evidence type="ECO:0000256" key="8">
    <source>
        <dbReference type="ARBA" id="ARBA00022777"/>
    </source>
</evidence>
<evidence type="ECO:0000259" key="13">
    <source>
        <dbReference type="PROSITE" id="PS50109"/>
    </source>
</evidence>
<keyword evidence="9 12" id="KW-1133">Transmembrane helix</keyword>
<name>A0A151ALB8_9CLOT</name>
<feature type="domain" description="Histidine kinase" evidence="13">
    <location>
        <begin position="488"/>
        <end position="590"/>
    </location>
</feature>
<dbReference type="InterPro" id="IPR003660">
    <property type="entry name" value="HAMP_dom"/>
</dbReference>
<dbReference type="InterPro" id="IPR005467">
    <property type="entry name" value="His_kinase_dom"/>
</dbReference>
<dbReference type="STRING" id="1121305.CLCOL_21300"/>
<evidence type="ECO:0000256" key="7">
    <source>
        <dbReference type="ARBA" id="ARBA00022692"/>
    </source>
</evidence>
<dbReference type="Proteomes" id="UP000075374">
    <property type="component" value="Unassembled WGS sequence"/>
</dbReference>
<dbReference type="Pfam" id="PF02518">
    <property type="entry name" value="HATPase_c"/>
    <property type="match status" value="1"/>
</dbReference>
<dbReference type="EC" id="2.7.13.3" evidence="3"/>
<evidence type="ECO:0000256" key="3">
    <source>
        <dbReference type="ARBA" id="ARBA00012438"/>
    </source>
</evidence>
<dbReference type="Pfam" id="PF06580">
    <property type="entry name" value="His_kinase"/>
    <property type="match status" value="1"/>
</dbReference>
<dbReference type="Gene3D" id="6.10.340.10">
    <property type="match status" value="1"/>
</dbReference>
<organism evidence="15 16">
    <name type="scientific">Clostridium colicanis DSM 13634</name>
    <dbReference type="NCBI Taxonomy" id="1121305"/>
    <lineage>
        <taxon>Bacteria</taxon>
        <taxon>Bacillati</taxon>
        <taxon>Bacillota</taxon>
        <taxon>Clostridia</taxon>
        <taxon>Eubacteriales</taxon>
        <taxon>Clostridiaceae</taxon>
        <taxon>Clostridium</taxon>
    </lineage>
</organism>
<reference evidence="15 16" key="1">
    <citation type="submission" date="2016-02" db="EMBL/GenBank/DDBJ databases">
        <title>Genome sequence of Clostridium colicanis DSM 13634.</title>
        <authorList>
            <person name="Poehlein A."/>
            <person name="Daniel R."/>
        </authorList>
    </citation>
    <scope>NUCLEOTIDE SEQUENCE [LARGE SCALE GENOMIC DNA]</scope>
    <source>
        <strain evidence="15 16">DSM 13634</strain>
    </source>
</reference>
<dbReference type="InterPro" id="IPR010559">
    <property type="entry name" value="Sig_transdc_His_kin_internal"/>
</dbReference>
<feature type="transmembrane region" description="Helical" evidence="12">
    <location>
        <begin position="27"/>
        <end position="46"/>
    </location>
</feature>
<feature type="domain" description="HAMP" evidence="14">
    <location>
        <begin position="329"/>
        <end position="381"/>
    </location>
</feature>
<dbReference type="GO" id="GO:0005886">
    <property type="term" value="C:plasma membrane"/>
    <property type="evidence" value="ECO:0007669"/>
    <property type="project" value="UniProtKB-SubCell"/>
</dbReference>
<protein>
    <recommendedName>
        <fullName evidence="3">histidine kinase</fullName>
        <ecNumber evidence="3">2.7.13.3</ecNumber>
    </recommendedName>
</protein>
<dbReference type="SMART" id="SM00387">
    <property type="entry name" value="HATPase_c"/>
    <property type="match status" value="1"/>
</dbReference>
<evidence type="ECO:0000256" key="10">
    <source>
        <dbReference type="ARBA" id="ARBA00023012"/>
    </source>
</evidence>
<dbReference type="Pfam" id="PF02743">
    <property type="entry name" value="dCache_1"/>
    <property type="match status" value="1"/>
</dbReference>
<dbReference type="Gene3D" id="3.30.565.10">
    <property type="entry name" value="Histidine kinase-like ATPase, C-terminal domain"/>
    <property type="match status" value="1"/>
</dbReference>
<evidence type="ECO:0000313" key="15">
    <source>
        <dbReference type="EMBL" id="KYH28177.1"/>
    </source>
</evidence>
<evidence type="ECO:0000256" key="1">
    <source>
        <dbReference type="ARBA" id="ARBA00000085"/>
    </source>
</evidence>
<dbReference type="InterPro" id="IPR050640">
    <property type="entry name" value="Bact_2-comp_sensor_kinase"/>
</dbReference>
<evidence type="ECO:0000256" key="6">
    <source>
        <dbReference type="ARBA" id="ARBA00022679"/>
    </source>
</evidence>
<dbReference type="PANTHER" id="PTHR34220">
    <property type="entry name" value="SENSOR HISTIDINE KINASE YPDA"/>
    <property type="match status" value="1"/>
</dbReference>
<keyword evidence="11 12" id="KW-0472">Membrane</keyword>